<name>A0AAV3Q2A0_LITER</name>
<comment type="subcellular location">
    <subcellularLocation>
        <location evidence="1">Nucleus</location>
    </subcellularLocation>
</comment>
<dbReference type="AlphaFoldDB" id="A0AAV3Q2A0"/>
<evidence type="ECO:0000256" key="1">
    <source>
        <dbReference type="ARBA" id="ARBA00004123"/>
    </source>
</evidence>
<evidence type="ECO:0000313" key="9">
    <source>
        <dbReference type="Proteomes" id="UP001454036"/>
    </source>
</evidence>
<evidence type="ECO:0000256" key="5">
    <source>
        <dbReference type="ARBA" id="ARBA00023242"/>
    </source>
</evidence>
<keyword evidence="5" id="KW-0539">Nucleus</keyword>
<feature type="region of interest" description="Disordered" evidence="6">
    <location>
        <begin position="279"/>
        <end position="299"/>
    </location>
</feature>
<keyword evidence="3 8" id="KW-0238">DNA-binding</keyword>
<dbReference type="GO" id="GO:0003700">
    <property type="term" value="F:DNA-binding transcription factor activity"/>
    <property type="evidence" value="ECO:0007669"/>
    <property type="project" value="InterPro"/>
</dbReference>
<evidence type="ECO:0000256" key="4">
    <source>
        <dbReference type="ARBA" id="ARBA00023163"/>
    </source>
</evidence>
<gene>
    <name evidence="8" type="ORF">LIER_15173</name>
</gene>
<keyword evidence="9" id="KW-1185">Reference proteome</keyword>
<dbReference type="InterPro" id="IPR005333">
    <property type="entry name" value="Transcription_factor_TCP"/>
</dbReference>
<dbReference type="PROSITE" id="PS51369">
    <property type="entry name" value="TCP"/>
    <property type="match status" value="1"/>
</dbReference>
<feature type="domain" description="TCP" evidence="7">
    <location>
        <begin position="86"/>
        <end position="140"/>
    </location>
</feature>
<evidence type="ECO:0000256" key="2">
    <source>
        <dbReference type="ARBA" id="ARBA00023015"/>
    </source>
</evidence>
<dbReference type="GO" id="GO:0005634">
    <property type="term" value="C:nucleus"/>
    <property type="evidence" value="ECO:0007669"/>
    <property type="project" value="UniProtKB-SubCell"/>
</dbReference>
<dbReference type="EMBL" id="BAABME010003246">
    <property type="protein sequence ID" value="GAA0158050.1"/>
    <property type="molecule type" value="Genomic_DNA"/>
</dbReference>
<dbReference type="PANTHER" id="PTHR31072:SF170">
    <property type="entry name" value="TRANSCRIPTION FACTOR TCP15-RELATED"/>
    <property type="match status" value="1"/>
</dbReference>
<keyword evidence="2" id="KW-0805">Transcription regulation</keyword>
<evidence type="ECO:0000313" key="8">
    <source>
        <dbReference type="EMBL" id="GAA0158050.1"/>
    </source>
</evidence>
<evidence type="ECO:0000256" key="3">
    <source>
        <dbReference type="ARBA" id="ARBA00023125"/>
    </source>
</evidence>
<dbReference type="Pfam" id="PF03634">
    <property type="entry name" value="TCP"/>
    <property type="match status" value="1"/>
</dbReference>
<accession>A0AAV3Q2A0</accession>
<feature type="compositionally biased region" description="Basic and acidic residues" evidence="6">
    <location>
        <begin position="284"/>
        <end position="293"/>
    </location>
</feature>
<dbReference type="Proteomes" id="UP001454036">
    <property type="component" value="Unassembled WGS sequence"/>
</dbReference>
<evidence type="ECO:0000259" key="7">
    <source>
        <dbReference type="PROSITE" id="PS51369"/>
    </source>
</evidence>
<dbReference type="InterPro" id="IPR017887">
    <property type="entry name" value="TF_TCP_subgr"/>
</dbReference>
<reference evidence="8 9" key="1">
    <citation type="submission" date="2024-01" db="EMBL/GenBank/DDBJ databases">
        <title>The complete chloroplast genome sequence of Lithospermum erythrorhizon: insights into the phylogenetic relationship among Boraginaceae species and the maternal lineages of purple gromwells.</title>
        <authorList>
            <person name="Okada T."/>
            <person name="Watanabe K."/>
        </authorList>
    </citation>
    <scope>NUCLEOTIDE SEQUENCE [LARGE SCALE GENOMIC DNA]</scope>
</reference>
<dbReference type="GO" id="GO:0043565">
    <property type="term" value="F:sequence-specific DNA binding"/>
    <property type="evidence" value="ECO:0007669"/>
    <property type="project" value="TreeGrafter"/>
</dbReference>
<dbReference type="PANTHER" id="PTHR31072">
    <property type="entry name" value="TRANSCRIPTION FACTOR TCP4-RELATED"/>
    <property type="match status" value="1"/>
</dbReference>
<protein>
    <submittedName>
        <fullName evidence="8">DNA-binding transcription factor</fullName>
    </submittedName>
</protein>
<organism evidence="8 9">
    <name type="scientific">Lithospermum erythrorhizon</name>
    <name type="common">Purple gromwell</name>
    <name type="synonym">Lithospermum officinale var. erythrorhizon</name>
    <dbReference type="NCBI Taxonomy" id="34254"/>
    <lineage>
        <taxon>Eukaryota</taxon>
        <taxon>Viridiplantae</taxon>
        <taxon>Streptophyta</taxon>
        <taxon>Embryophyta</taxon>
        <taxon>Tracheophyta</taxon>
        <taxon>Spermatophyta</taxon>
        <taxon>Magnoliopsida</taxon>
        <taxon>eudicotyledons</taxon>
        <taxon>Gunneridae</taxon>
        <taxon>Pentapetalae</taxon>
        <taxon>asterids</taxon>
        <taxon>lamiids</taxon>
        <taxon>Boraginales</taxon>
        <taxon>Boraginaceae</taxon>
        <taxon>Boraginoideae</taxon>
        <taxon>Lithospermeae</taxon>
        <taxon>Lithospermum</taxon>
    </lineage>
</organism>
<sequence length="299" mass="32609">MTFQFPLHQSIGPLFILFFHGILRIPKAESSLQEAPTIISYTSFLESNMAGEIPTTKDKDHLGILIKNKDEEGGNKQLMAPKRSSNKDRHKKVDGRGRRIRMPALCAARVFQLTKELGHKTDGETIQWLLQAAEPAIIAATGSGTIPASVLAASGSSVSEQGSSVSSSIHSRFQDYASFSGIRPNWTVMSGNIATSNRSLSGFDPGIFPSSNVLSQNPANAPNLNYLQRFGFELSNQMNPRQNLPGLELGLSQEGQIAGQNFQALLQMYQQHISQGGVGVSLNDHQEHPRRDNSPGSRQ</sequence>
<comment type="caution">
    <text evidence="8">The sequence shown here is derived from an EMBL/GenBank/DDBJ whole genome shotgun (WGS) entry which is preliminary data.</text>
</comment>
<keyword evidence="4" id="KW-0804">Transcription</keyword>
<feature type="region of interest" description="Disordered" evidence="6">
    <location>
        <begin position="73"/>
        <end position="94"/>
    </location>
</feature>
<proteinExistence type="predicted"/>
<evidence type="ECO:0000256" key="6">
    <source>
        <dbReference type="SAM" id="MobiDB-lite"/>
    </source>
</evidence>